<organism evidence="1 2">
    <name type="scientific">Naegleria lovaniensis</name>
    <name type="common">Amoeba</name>
    <dbReference type="NCBI Taxonomy" id="51637"/>
    <lineage>
        <taxon>Eukaryota</taxon>
        <taxon>Discoba</taxon>
        <taxon>Heterolobosea</taxon>
        <taxon>Tetramitia</taxon>
        <taxon>Eutetramitia</taxon>
        <taxon>Vahlkampfiidae</taxon>
        <taxon>Naegleria</taxon>
    </lineage>
</organism>
<dbReference type="AlphaFoldDB" id="A0AA88GTR4"/>
<name>A0AA88GTR4_NAELO</name>
<evidence type="ECO:0000313" key="2">
    <source>
        <dbReference type="Proteomes" id="UP000816034"/>
    </source>
</evidence>
<dbReference type="EMBL" id="PYSW02000014">
    <property type="protein sequence ID" value="KAG2386882.1"/>
    <property type="molecule type" value="Genomic_DNA"/>
</dbReference>
<proteinExistence type="predicted"/>
<dbReference type="GeneID" id="68094373"/>
<sequence length="293" mass="33663">MKVETTYEKSGNSALLDGIEQLINRSLATCDMGGISFHFSVAIPKHYKSQYHVGFLGLLENGDQSESSSSQIEQFGISVRTDINTLYVLQDFETFIIKFSPVIDVTKIGMITMKNYYDLGISEFERFSTVIRYMKSVVKIEREGRMERIPVNDVVRNVLEHSESDYTTWYGLNYETKFVLQPCSSNRLTKQEKEEESKGFEEEFKQIRPIQRQKKYLREDIMCLDDNDDEKVMSELEKACVSCGVDCGVIGLKVTSETLASYKKYLGKEELICGPICAACRNQYRRNVSYSKK</sequence>
<protein>
    <submittedName>
        <fullName evidence="1">Uncharacterized protein</fullName>
    </submittedName>
</protein>
<accession>A0AA88GTR4</accession>
<dbReference type="RefSeq" id="XP_044550874.1">
    <property type="nucleotide sequence ID" value="XM_044691277.1"/>
</dbReference>
<reference evidence="1 2" key="1">
    <citation type="journal article" date="2018" name="BMC Genomics">
        <title>The genome of Naegleria lovaniensis, the basis for a comparative approach to unravel pathogenicity factors of the human pathogenic amoeba N. fowleri.</title>
        <authorList>
            <person name="Liechti N."/>
            <person name="Schurch N."/>
            <person name="Bruggmann R."/>
            <person name="Wittwer M."/>
        </authorList>
    </citation>
    <scope>NUCLEOTIDE SEQUENCE [LARGE SCALE GENOMIC DNA]</scope>
    <source>
        <strain evidence="1 2">ATCC 30569</strain>
    </source>
</reference>
<gene>
    <name evidence="1" type="ORF">C9374_001917</name>
</gene>
<evidence type="ECO:0000313" key="1">
    <source>
        <dbReference type="EMBL" id="KAG2386882.1"/>
    </source>
</evidence>
<dbReference type="Proteomes" id="UP000816034">
    <property type="component" value="Unassembled WGS sequence"/>
</dbReference>
<comment type="caution">
    <text evidence="1">The sequence shown here is derived from an EMBL/GenBank/DDBJ whole genome shotgun (WGS) entry which is preliminary data.</text>
</comment>
<keyword evidence="2" id="KW-1185">Reference proteome</keyword>